<dbReference type="AlphaFoldDB" id="A0A1R2B5V0"/>
<sequence>MSKREPGCLSFLFGPCYRKQQKQRNAVSVEHGSNTSRNREIATQTQEQVFRSSAPASLFPSTHKPIIAVRDSKGFRVQSAYRDRLVIKNEEVSNNPSPSLPNAEDIESIYSDHNEDPLLSSRSIQRFFSPTSPANSSKIIPNPFHFDNNGLRPKLKPITPEQFIKKKMIPTSRPIKPLERMMKELESSKQTD</sequence>
<accession>A0A1R2B5V0</accession>
<reference evidence="2 3" key="1">
    <citation type="submission" date="2016-11" db="EMBL/GenBank/DDBJ databases">
        <title>The macronuclear genome of Stentor coeruleus: a giant cell with tiny introns.</title>
        <authorList>
            <person name="Slabodnick M."/>
            <person name="Ruby J.G."/>
            <person name="Reiff S.B."/>
            <person name="Swart E.C."/>
            <person name="Gosai S."/>
            <person name="Prabakaran S."/>
            <person name="Witkowska E."/>
            <person name="Larue G.E."/>
            <person name="Fisher S."/>
            <person name="Freeman R.M."/>
            <person name="Gunawardena J."/>
            <person name="Chu W."/>
            <person name="Stover N.A."/>
            <person name="Gregory B.D."/>
            <person name="Nowacki M."/>
            <person name="Derisi J."/>
            <person name="Roy S.W."/>
            <person name="Marshall W.F."/>
            <person name="Sood P."/>
        </authorList>
    </citation>
    <scope>NUCLEOTIDE SEQUENCE [LARGE SCALE GENOMIC DNA]</scope>
    <source>
        <strain evidence="2">WM001</strain>
    </source>
</reference>
<gene>
    <name evidence="2" type="ORF">SteCoe_29525</name>
</gene>
<comment type="caution">
    <text evidence="2">The sequence shown here is derived from an EMBL/GenBank/DDBJ whole genome shotgun (WGS) entry which is preliminary data.</text>
</comment>
<proteinExistence type="predicted"/>
<dbReference type="Proteomes" id="UP000187209">
    <property type="component" value="Unassembled WGS sequence"/>
</dbReference>
<feature type="region of interest" description="Disordered" evidence="1">
    <location>
        <begin position="24"/>
        <end position="46"/>
    </location>
</feature>
<keyword evidence="3" id="KW-1185">Reference proteome</keyword>
<evidence type="ECO:0000313" key="2">
    <source>
        <dbReference type="EMBL" id="OMJ72116.1"/>
    </source>
</evidence>
<dbReference type="OrthoDB" id="325486at2759"/>
<name>A0A1R2B5V0_9CILI</name>
<protein>
    <submittedName>
        <fullName evidence="2">Uncharacterized protein</fullName>
    </submittedName>
</protein>
<evidence type="ECO:0000313" key="3">
    <source>
        <dbReference type="Proteomes" id="UP000187209"/>
    </source>
</evidence>
<dbReference type="EMBL" id="MPUH01000929">
    <property type="protein sequence ID" value="OMJ72116.1"/>
    <property type="molecule type" value="Genomic_DNA"/>
</dbReference>
<evidence type="ECO:0000256" key="1">
    <source>
        <dbReference type="SAM" id="MobiDB-lite"/>
    </source>
</evidence>
<organism evidence="2 3">
    <name type="scientific">Stentor coeruleus</name>
    <dbReference type="NCBI Taxonomy" id="5963"/>
    <lineage>
        <taxon>Eukaryota</taxon>
        <taxon>Sar</taxon>
        <taxon>Alveolata</taxon>
        <taxon>Ciliophora</taxon>
        <taxon>Postciliodesmatophora</taxon>
        <taxon>Heterotrichea</taxon>
        <taxon>Heterotrichida</taxon>
        <taxon>Stentoridae</taxon>
        <taxon>Stentor</taxon>
    </lineage>
</organism>